<feature type="region of interest" description="Disordered" evidence="10">
    <location>
        <begin position="129"/>
        <end position="162"/>
    </location>
</feature>
<sequence>MEAIWEKLSRPLPASGSDAESIITPEMRQRLVDALDKYDFEYVAEGRANVVFGIRDPPGEGDHPTVPRGQFGATLLRVPKATPGVTPCGYKTLQRFHEDLVERRVGREHLVPQVLVAISRGLAERLNAARTNANGGRGRGRKKDGGGDGHDGDGDGNDSRSVIRPGAAMLIQDMGPAPGYRAFEFKPKWLAQSPLAPPGAARCRTCAREAFRNSQKLKKDPAVEVPPPTCPLGLVHDDPAVVAAPVERLVPADWSRRDRERLAAALRAPGSNVLDRLRDLQVEGDAPPGQALFDSPGDPGFGLAMTLRDCSCFVRLPVDEDDDAPVVIKLADVDKKNWQEKQTYGQESHRRLVDQGFYGGKEDPPMETHCVLGSNRHT</sequence>
<keyword evidence="7 9" id="KW-0418">Kinase</keyword>
<reference evidence="11 12" key="1">
    <citation type="submission" date="2018-06" db="EMBL/GenBank/DDBJ databases">
        <title>Complete Genomes of Monosporascus.</title>
        <authorList>
            <person name="Robinson A.J."/>
            <person name="Natvig D.O."/>
        </authorList>
    </citation>
    <scope>NUCLEOTIDE SEQUENCE [LARGE SCALE GENOMIC DNA]</scope>
    <source>
        <strain evidence="11 12">CBS 609.92</strain>
    </source>
</reference>
<feature type="compositionally biased region" description="Basic and acidic residues" evidence="10">
    <location>
        <begin position="143"/>
        <end position="153"/>
    </location>
</feature>
<dbReference type="EMBL" id="QJNS01000700">
    <property type="protein sequence ID" value="RYO75619.1"/>
    <property type="molecule type" value="Genomic_DNA"/>
</dbReference>
<evidence type="ECO:0000256" key="7">
    <source>
        <dbReference type="ARBA" id="ARBA00022777"/>
    </source>
</evidence>
<keyword evidence="12" id="KW-1185">Reference proteome</keyword>
<evidence type="ECO:0000256" key="2">
    <source>
        <dbReference type="ARBA" id="ARBA00008305"/>
    </source>
</evidence>
<dbReference type="Pfam" id="PF06090">
    <property type="entry name" value="Ins_P5_2-kin"/>
    <property type="match status" value="2"/>
</dbReference>
<dbReference type="PANTHER" id="PTHR14456:SF2">
    <property type="entry name" value="INOSITOL-PENTAKISPHOSPHATE 2-KINASE"/>
    <property type="match status" value="1"/>
</dbReference>
<evidence type="ECO:0000256" key="9">
    <source>
        <dbReference type="RuleBase" id="RU364126"/>
    </source>
</evidence>
<evidence type="ECO:0000256" key="6">
    <source>
        <dbReference type="ARBA" id="ARBA00022741"/>
    </source>
</evidence>
<evidence type="ECO:0000256" key="4">
    <source>
        <dbReference type="ARBA" id="ARBA00014846"/>
    </source>
</evidence>
<evidence type="ECO:0000256" key="5">
    <source>
        <dbReference type="ARBA" id="ARBA00022679"/>
    </source>
</evidence>
<dbReference type="InterPro" id="IPR009286">
    <property type="entry name" value="Ins_P5_2-kin"/>
</dbReference>
<gene>
    <name evidence="11" type="ORF">DL762_009939</name>
</gene>
<dbReference type="PANTHER" id="PTHR14456">
    <property type="entry name" value="INOSITOL POLYPHOSPHATE KINASE 1"/>
    <property type="match status" value="1"/>
</dbReference>
<evidence type="ECO:0000256" key="3">
    <source>
        <dbReference type="ARBA" id="ARBA00012023"/>
    </source>
</evidence>
<organism evidence="11 12">
    <name type="scientific">Monosporascus cannonballus</name>
    <dbReference type="NCBI Taxonomy" id="155416"/>
    <lineage>
        <taxon>Eukaryota</taxon>
        <taxon>Fungi</taxon>
        <taxon>Dikarya</taxon>
        <taxon>Ascomycota</taxon>
        <taxon>Pezizomycotina</taxon>
        <taxon>Sordariomycetes</taxon>
        <taxon>Xylariomycetidae</taxon>
        <taxon>Xylariales</taxon>
        <taxon>Xylariales incertae sedis</taxon>
        <taxon>Monosporascus</taxon>
    </lineage>
</organism>
<name>A0ABY0GSP2_9PEZI</name>
<keyword evidence="8 9" id="KW-0067">ATP-binding</keyword>
<comment type="similarity">
    <text evidence="2">Belongs to the IPK1 type 1 family.</text>
</comment>
<comment type="function">
    <text evidence="1">Has kinase activity and phosphorylates inositol-1,3,4,5,6-pentakisphosphate (Ins(1,3,4,5,6)P5) to produce 1,2,3,4,5,6-hexakisphosphate (InsP6), also known as phytate.</text>
</comment>
<protein>
    <recommendedName>
        <fullName evidence="4 9">Inositol-pentakisphosphate 2-kinase</fullName>
        <ecNumber evidence="3 9">2.7.1.158</ecNumber>
    </recommendedName>
</protein>
<comment type="function">
    <text evidence="9">Phosphorylates Ins(1,3,4,5,6)P5 at position 2 to form Ins(1,2,3,4,5,6)P6 (InsP6 or phytate).</text>
</comment>
<keyword evidence="5 9" id="KW-0808">Transferase</keyword>
<comment type="catalytic activity">
    <reaction evidence="9">
        <text>1D-myo-inositol 1,3,4,5,6-pentakisphosphate + ATP = 1D-myo-inositol hexakisphosphate + ADP + H(+)</text>
        <dbReference type="Rhea" id="RHEA:20313"/>
        <dbReference type="ChEBI" id="CHEBI:15378"/>
        <dbReference type="ChEBI" id="CHEBI:30616"/>
        <dbReference type="ChEBI" id="CHEBI:57733"/>
        <dbReference type="ChEBI" id="CHEBI:58130"/>
        <dbReference type="ChEBI" id="CHEBI:456216"/>
        <dbReference type="EC" id="2.7.1.158"/>
    </reaction>
</comment>
<evidence type="ECO:0000256" key="1">
    <source>
        <dbReference type="ARBA" id="ARBA00003979"/>
    </source>
</evidence>
<dbReference type="EC" id="2.7.1.158" evidence="3 9"/>
<comment type="domain">
    <text evidence="9">The EXKPK motif is conserved in inositol-pentakisphosphate 2-kinases of both family 1 and 2.</text>
</comment>
<evidence type="ECO:0000256" key="8">
    <source>
        <dbReference type="ARBA" id="ARBA00022840"/>
    </source>
</evidence>
<evidence type="ECO:0000313" key="11">
    <source>
        <dbReference type="EMBL" id="RYO75619.1"/>
    </source>
</evidence>
<accession>A0ABY0GSP2</accession>
<evidence type="ECO:0000256" key="10">
    <source>
        <dbReference type="SAM" id="MobiDB-lite"/>
    </source>
</evidence>
<comment type="caution">
    <text evidence="11">The sequence shown here is derived from an EMBL/GenBank/DDBJ whole genome shotgun (WGS) entry which is preliminary data.</text>
</comment>
<proteinExistence type="inferred from homology"/>
<evidence type="ECO:0000313" key="12">
    <source>
        <dbReference type="Proteomes" id="UP000294003"/>
    </source>
</evidence>
<dbReference type="Proteomes" id="UP000294003">
    <property type="component" value="Unassembled WGS sequence"/>
</dbReference>
<keyword evidence="6 9" id="KW-0547">Nucleotide-binding</keyword>